<sequence>MKKVNQLSKAELKKVLGGGLPPETPGGDPSYCASRGKGYVICIDNGGSGDGHSYFYACCSSLAEAGMFCPSGSAYGCDMPYVD</sequence>
<evidence type="ECO:0008006" key="3">
    <source>
        <dbReference type="Google" id="ProtNLM"/>
    </source>
</evidence>
<name>A0ABU7IC02_9SPHI</name>
<gene>
    <name evidence="1" type="ORF">VRU48_17350</name>
</gene>
<comment type="caution">
    <text evidence="1">The sequence shown here is derived from an EMBL/GenBank/DDBJ whole genome shotgun (WGS) entry which is preliminary data.</text>
</comment>
<organism evidence="1 2">
    <name type="scientific">Pedobacter albus</name>
    <dbReference type="NCBI Taxonomy" id="3113905"/>
    <lineage>
        <taxon>Bacteria</taxon>
        <taxon>Pseudomonadati</taxon>
        <taxon>Bacteroidota</taxon>
        <taxon>Sphingobacteriia</taxon>
        <taxon>Sphingobacteriales</taxon>
        <taxon>Sphingobacteriaceae</taxon>
        <taxon>Pedobacter</taxon>
    </lineage>
</organism>
<dbReference type="RefSeq" id="WP_330109184.1">
    <property type="nucleotide sequence ID" value="NZ_JAZDQT010000003.1"/>
</dbReference>
<dbReference type="Proteomes" id="UP001336835">
    <property type="component" value="Unassembled WGS sequence"/>
</dbReference>
<accession>A0ABU7IC02</accession>
<evidence type="ECO:0000313" key="2">
    <source>
        <dbReference type="Proteomes" id="UP001336835"/>
    </source>
</evidence>
<reference evidence="1 2" key="1">
    <citation type="submission" date="2024-01" db="EMBL/GenBank/DDBJ databases">
        <title>Pedobacter sp. nov., isolated from fresh soil.</title>
        <authorList>
            <person name="Le N.T.T."/>
        </authorList>
    </citation>
    <scope>NUCLEOTIDE SEQUENCE [LARGE SCALE GENOMIC DNA]</scope>
    <source>
        <strain evidence="1 2">KR3-3</strain>
    </source>
</reference>
<keyword evidence="2" id="KW-1185">Reference proteome</keyword>
<protein>
    <recommendedName>
        <fullName evidence="3">Bacteriocin-type signal sequence-containing protein</fullName>
    </recommendedName>
</protein>
<dbReference type="EMBL" id="JAZDQT010000003">
    <property type="protein sequence ID" value="MEE1946896.1"/>
    <property type="molecule type" value="Genomic_DNA"/>
</dbReference>
<proteinExistence type="predicted"/>
<evidence type="ECO:0000313" key="1">
    <source>
        <dbReference type="EMBL" id="MEE1946896.1"/>
    </source>
</evidence>